<dbReference type="InterPro" id="IPR000516">
    <property type="entry name" value="Ni-dep_Hydgase_cyt-B"/>
</dbReference>
<evidence type="ECO:0000313" key="14">
    <source>
        <dbReference type="EMBL" id="SDM65466.1"/>
    </source>
</evidence>
<dbReference type="InterPro" id="IPR016174">
    <property type="entry name" value="Di-haem_cyt_TM"/>
</dbReference>
<keyword evidence="5" id="KW-0349">Heme</keyword>
<evidence type="ECO:0000256" key="9">
    <source>
        <dbReference type="ARBA" id="ARBA00022989"/>
    </source>
</evidence>
<evidence type="ECO:0000256" key="5">
    <source>
        <dbReference type="ARBA" id="ARBA00022617"/>
    </source>
</evidence>
<dbReference type="GO" id="GO:0022904">
    <property type="term" value="P:respiratory electron transport chain"/>
    <property type="evidence" value="ECO:0007669"/>
    <property type="project" value="InterPro"/>
</dbReference>
<dbReference type="GO" id="GO:0005506">
    <property type="term" value="F:iron ion binding"/>
    <property type="evidence" value="ECO:0007669"/>
    <property type="project" value="InterPro"/>
</dbReference>
<evidence type="ECO:0000256" key="3">
    <source>
        <dbReference type="ARBA" id="ARBA00022448"/>
    </source>
</evidence>
<dbReference type="InterPro" id="IPR011577">
    <property type="entry name" value="Cyt_b561_bac/Ni-Hgenase"/>
</dbReference>
<feature type="transmembrane region" description="Helical" evidence="12">
    <location>
        <begin position="51"/>
        <end position="69"/>
    </location>
</feature>
<evidence type="ECO:0000256" key="4">
    <source>
        <dbReference type="ARBA" id="ARBA00022475"/>
    </source>
</evidence>
<feature type="transmembrane region" description="Helical" evidence="12">
    <location>
        <begin position="112"/>
        <end position="133"/>
    </location>
</feature>
<dbReference type="GO" id="GO:0009055">
    <property type="term" value="F:electron transfer activity"/>
    <property type="evidence" value="ECO:0007669"/>
    <property type="project" value="InterPro"/>
</dbReference>
<evidence type="ECO:0000256" key="10">
    <source>
        <dbReference type="ARBA" id="ARBA00023004"/>
    </source>
</evidence>
<keyword evidence="15" id="KW-1185">Reference proteome</keyword>
<comment type="similarity">
    <text evidence="2">Belongs to the HupC/HyaC/HydC family.</text>
</comment>
<dbReference type="Proteomes" id="UP000214880">
    <property type="component" value="Unassembled WGS sequence"/>
</dbReference>
<comment type="subcellular location">
    <subcellularLocation>
        <location evidence="1">Cell membrane</location>
        <topology evidence="1">Multi-pass membrane protein</topology>
    </subcellularLocation>
</comment>
<feature type="transmembrane region" description="Helical" evidence="12">
    <location>
        <begin position="153"/>
        <end position="173"/>
    </location>
</feature>
<keyword evidence="7" id="KW-0479">Metal-binding</keyword>
<gene>
    <name evidence="14" type="ORF">SAMN04488502_106122</name>
</gene>
<evidence type="ECO:0000256" key="11">
    <source>
        <dbReference type="ARBA" id="ARBA00023136"/>
    </source>
</evidence>
<keyword evidence="11 12" id="KW-0472">Membrane</keyword>
<dbReference type="InterPro" id="IPR051542">
    <property type="entry name" value="Hydrogenase_cytochrome"/>
</dbReference>
<dbReference type="PRINTS" id="PR00161">
    <property type="entry name" value="NIHGNASECYTB"/>
</dbReference>
<protein>
    <submittedName>
        <fullName evidence="14">Ni/Fe-hydrogenase 1 B-type cytochrome subunit</fullName>
    </submittedName>
</protein>
<evidence type="ECO:0000313" key="15">
    <source>
        <dbReference type="Proteomes" id="UP000214880"/>
    </source>
</evidence>
<evidence type="ECO:0000256" key="6">
    <source>
        <dbReference type="ARBA" id="ARBA00022692"/>
    </source>
</evidence>
<keyword evidence="6 12" id="KW-0812">Transmembrane</keyword>
<feature type="transmembrane region" description="Helical" evidence="12">
    <location>
        <begin position="12"/>
        <end position="31"/>
    </location>
</feature>
<evidence type="ECO:0000256" key="8">
    <source>
        <dbReference type="ARBA" id="ARBA00022982"/>
    </source>
</evidence>
<dbReference type="RefSeq" id="WP_092073678.1">
    <property type="nucleotide sequence ID" value="NZ_FNHB01000006.1"/>
</dbReference>
<keyword evidence="9 12" id="KW-1133">Transmembrane helix</keyword>
<accession>A0A1G9V0C9</accession>
<dbReference type="SUPFAM" id="SSF81342">
    <property type="entry name" value="Transmembrane di-heme cytochromes"/>
    <property type="match status" value="1"/>
</dbReference>
<dbReference type="PANTHER" id="PTHR30485:SF0">
    <property type="entry name" value="NI_FE-HYDROGENASE 1 B-TYPE CYTOCHROME SUBUNIT-RELATED"/>
    <property type="match status" value="1"/>
</dbReference>
<dbReference type="GO" id="GO:0020037">
    <property type="term" value="F:heme binding"/>
    <property type="evidence" value="ECO:0007669"/>
    <property type="project" value="TreeGrafter"/>
</dbReference>
<dbReference type="STRING" id="146817.SAMN04488502_106122"/>
<evidence type="ECO:0000256" key="12">
    <source>
        <dbReference type="SAM" id="Phobius"/>
    </source>
</evidence>
<keyword evidence="4" id="KW-1003">Cell membrane</keyword>
<dbReference type="Pfam" id="PF01292">
    <property type="entry name" value="Ni_hydr_CYTB"/>
    <property type="match status" value="1"/>
</dbReference>
<dbReference type="PANTHER" id="PTHR30485">
    <property type="entry name" value="NI/FE-HYDROGENASE 1 B-TYPE CYTOCHROME SUBUNIT"/>
    <property type="match status" value="1"/>
</dbReference>
<keyword evidence="10" id="KW-0408">Iron</keyword>
<evidence type="ECO:0000256" key="1">
    <source>
        <dbReference type="ARBA" id="ARBA00004651"/>
    </source>
</evidence>
<sequence length="214" mass="23636">MKLLVHPLPVRICHWTLAAAVTVLLLTGLYLNSPAETIQLKAGLVRKLHSFCGAILIANLTVQIYYYFLTAKWPEILFLRRDFANLPSLARYLLFITDGMPNYGRYNPGQKLLYSAWLLGILCAAATGAALFFPSDAIGFQRLLGGLNAIRLMHFSVALLFAASIPVHLYLVFTESPARLQSMFTGYVNSEPAAGLTEFTTGLPPAPPEDEPHR</sequence>
<dbReference type="EMBL" id="FNHB01000006">
    <property type="protein sequence ID" value="SDM65466.1"/>
    <property type="molecule type" value="Genomic_DNA"/>
</dbReference>
<evidence type="ECO:0000256" key="7">
    <source>
        <dbReference type="ARBA" id="ARBA00022723"/>
    </source>
</evidence>
<keyword evidence="3" id="KW-0813">Transport</keyword>
<proteinExistence type="inferred from homology"/>
<reference evidence="14 15" key="1">
    <citation type="submission" date="2016-10" db="EMBL/GenBank/DDBJ databases">
        <authorList>
            <person name="de Groot N.N."/>
        </authorList>
    </citation>
    <scope>NUCLEOTIDE SEQUENCE [LARGE SCALE GENOMIC DNA]</scope>
    <source>
        <strain evidence="14 15">DSM 1736</strain>
    </source>
</reference>
<evidence type="ECO:0000259" key="13">
    <source>
        <dbReference type="Pfam" id="PF01292"/>
    </source>
</evidence>
<name>A0A1G9V0C9_9FIRM</name>
<evidence type="ECO:0000256" key="2">
    <source>
        <dbReference type="ARBA" id="ARBA00008622"/>
    </source>
</evidence>
<dbReference type="Gene3D" id="1.20.950.20">
    <property type="entry name" value="Transmembrane di-heme cytochromes, Chain C"/>
    <property type="match status" value="1"/>
</dbReference>
<dbReference type="OrthoDB" id="257690at2"/>
<organism evidence="14 15">
    <name type="scientific">Dendrosporobacter quercicolus</name>
    <dbReference type="NCBI Taxonomy" id="146817"/>
    <lineage>
        <taxon>Bacteria</taxon>
        <taxon>Bacillati</taxon>
        <taxon>Bacillota</taxon>
        <taxon>Negativicutes</taxon>
        <taxon>Selenomonadales</taxon>
        <taxon>Sporomusaceae</taxon>
        <taxon>Dendrosporobacter</taxon>
    </lineage>
</organism>
<keyword evidence="8" id="KW-0249">Electron transport</keyword>
<feature type="domain" description="Cytochrome b561 bacterial/Ni-hydrogenase" evidence="13">
    <location>
        <begin position="5"/>
        <end position="186"/>
    </location>
</feature>
<dbReference type="GO" id="GO:0005886">
    <property type="term" value="C:plasma membrane"/>
    <property type="evidence" value="ECO:0007669"/>
    <property type="project" value="UniProtKB-SubCell"/>
</dbReference>
<dbReference type="AlphaFoldDB" id="A0A1G9V0C9"/>